<dbReference type="OrthoDB" id="565904at2759"/>
<dbReference type="GO" id="GO:0006629">
    <property type="term" value="P:lipid metabolic process"/>
    <property type="evidence" value="ECO:0007669"/>
    <property type="project" value="TreeGrafter"/>
</dbReference>
<dbReference type="InterPro" id="IPR000566">
    <property type="entry name" value="Lipocln_cytosolic_FA-bd_dom"/>
</dbReference>
<feature type="signal peptide" evidence="3">
    <location>
        <begin position="1"/>
        <end position="18"/>
    </location>
</feature>
<accession>A0A078AMI5</accession>
<evidence type="ECO:0000313" key="6">
    <source>
        <dbReference type="Proteomes" id="UP000039865"/>
    </source>
</evidence>
<dbReference type="InterPro" id="IPR012674">
    <property type="entry name" value="Calycin"/>
</dbReference>
<proteinExistence type="inferred from homology"/>
<dbReference type="AlphaFoldDB" id="A0A078AMI5"/>
<dbReference type="GO" id="GO:0000302">
    <property type="term" value="P:response to reactive oxygen species"/>
    <property type="evidence" value="ECO:0007669"/>
    <property type="project" value="TreeGrafter"/>
</dbReference>
<evidence type="ECO:0000256" key="2">
    <source>
        <dbReference type="ARBA" id="ARBA00023157"/>
    </source>
</evidence>
<dbReference type="OMA" id="EDMKNPA"/>
<dbReference type="Proteomes" id="UP000039865">
    <property type="component" value="Unassembled WGS sequence"/>
</dbReference>
<organism evidence="5 6">
    <name type="scientific">Stylonychia lemnae</name>
    <name type="common">Ciliate</name>
    <dbReference type="NCBI Taxonomy" id="5949"/>
    <lineage>
        <taxon>Eukaryota</taxon>
        <taxon>Sar</taxon>
        <taxon>Alveolata</taxon>
        <taxon>Ciliophora</taxon>
        <taxon>Intramacronucleata</taxon>
        <taxon>Spirotrichea</taxon>
        <taxon>Stichotrichia</taxon>
        <taxon>Sporadotrichida</taxon>
        <taxon>Oxytrichidae</taxon>
        <taxon>Stylonychinae</taxon>
        <taxon>Stylonychia</taxon>
    </lineage>
</organism>
<keyword evidence="3" id="KW-0732">Signal</keyword>
<name>A0A078AMI5_STYLE</name>
<feature type="chain" id="PRO_5013436866" description="Lipocalin/cytosolic fatty-acid binding domain-containing protein" evidence="3">
    <location>
        <begin position="19"/>
        <end position="184"/>
    </location>
</feature>
<dbReference type="SUPFAM" id="SSF50814">
    <property type="entry name" value="Lipocalins"/>
    <property type="match status" value="1"/>
</dbReference>
<dbReference type="PIRSF" id="PIRSF036893">
    <property type="entry name" value="Lipocalin_ApoD"/>
    <property type="match status" value="1"/>
</dbReference>
<evidence type="ECO:0000313" key="5">
    <source>
        <dbReference type="EMBL" id="CDW82602.1"/>
    </source>
</evidence>
<evidence type="ECO:0000256" key="3">
    <source>
        <dbReference type="PIRNR" id="PIRNR036893"/>
    </source>
</evidence>
<keyword evidence="2" id="KW-1015">Disulfide bond</keyword>
<dbReference type="InterPro" id="IPR003057">
    <property type="entry name" value="Invtbrt_color"/>
</dbReference>
<dbReference type="InterPro" id="IPR022271">
    <property type="entry name" value="Lipocalin_ApoD"/>
</dbReference>
<protein>
    <recommendedName>
        <fullName evidence="4">Lipocalin/cytosolic fatty-acid binding domain-containing protein</fullName>
    </recommendedName>
</protein>
<dbReference type="GO" id="GO:0005737">
    <property type="term" value="C:cytoplasm"/>
    <property type="evidence" value="ECO:0007669"/>
    <property type="project" value="TreeGrafter"/>
</dbReference>
<feature type="domain" description="Lipocalin/cytosolic fatty-acid binding" evidence="4">
    <location>
        <begin position="35"/>
        <end position="178"/>
    </location>
</feature>
<dbReference type="Gene3D" id="2.40.128.20">
    <property type="match status" value="1"/>
</dbReference>
<evidence type="ECO:0000259" key="4">
    <source>
        <dbReference type="Pfam" id="PF08212"/>
    </source>
</evidence>
<dbReference type="PANTHER" id="PTHR10612">
    <property type="entry name" value="APOLIPOPROTEIN D"/>
    <property type="match status" value="1"/>
</dbReference>
<evidence type="ECO:0000256" key="1">
    <source>
        <dbReference type="ARBA" id="ARBA00006889"/>
    </source>
</evidence>
<gene>
    <name evidence="5" type="primary">Contig2907.g124</name>
    <name evidence="5" type="ORF">STYLEM_11635</name>
</gene>
<dbReference type="GO" id="GO:0031409">
    <property type="term" value="F:pigment binding"/>
    <property type="evidence" value="ECO:0007669"/>
    <property type="project" value="InterPro"/>
</dbReference>
<dbReference type="EMBL" id="CCKQ01011064">
    <property type="protein sequence ID" value="CDW82602.1"/>
    <property type="molecule type" value="Genomic_DNA"/>
</dbReference>
<keyword evidence="6" id="KW-1185">Reference proteome</keyword>
<dbReference type="Pfam" id="PF08212">
    <property type="entry name" value="Lipocalin_2"/>
    <property type="match status" value="1"/>
</dbReference>
<dbReference type="InParanoid" id="A0A078AMI5"/>
<sequence length="184" mass="20698">MLKILALGLILLQGLVQTKYSWGNCQPYELKQNFDATQYVGLWYQIYRDKDFIFEKGSTCSTAKYGPLSATQISVFNRAILENGDVYTISGRATCQGADCKVKFDWYIPTGSYNVVDTDYTSYAIVYSCSNFLFGLFKAEYAWILARTQTLASEATQIATLQQKVPGYDTNNLYKTPQGGSCVY</sequence>
<dbReference type="PRINTS" id="PR01273">
    <property type="entry name" value="INVTBRTCOLOR"/>
</dbReference>
<comment type="similarity">
    <text evidence="1 3">Belongs to the calycin superfamily. Lipocalin family.</text>
</comment>
<reference evidence="5 6" key="1">
    <citation type="submission" date="2014-06" db="EMBL/GenBank/DDBJ databases">
        <authorList>
            <person name="Swart Estienne"/>
        </authorList>
    </citation>
    <scope>NUCLEOTIDE SEQUENCE [LARGE SCALE GENOMIC DNA]</scope>
    <source>
        <strain evidence="5 6">130c</strain>
    </source>
</reference>
<dbReference type="PANTHER" id="PTHR10612:SF34">
    <property type="entry name" value="APOLIPOPROTEIN D"/>
    <property type="match status" value="1"/>
</dbReference>